<reference evidence="1" key="1">
    <citation type="journal article" date="2021" name="New Phytol.">
        <title>Evolutionary innovations through gain and loss of genes in the ectomycorrhizal Boletales.</title>
        <authorList>
            <person name="Wu G."/>
            <person name="Miyauchi S."/>
            <person name="Morin E."/>
            <person name="Kuo A."/>
            <person name="Drula E."/>
            <person name="Varga T."/>
            <person name="Kohler A."/>
            <person name="Feng B."/>
            <person name="Cao Y."/>
            <person name="Lipzen A."/>
            <person name="Daum C."/>
            <person name="Hundley H."/>
            <person name="Pangilinan J."/>
            <person name="Johnson J."/>
            <person name="Barry K."/>
            <person name="LaButti K."/>
            <person name="Ng V."/>
            <person name="Ahrendt S."/>
            <person name="Min B."/>
            <person name="Choi I.G."/>
            <person name="Park H."/>
            <person name="Plett J.M."/>
            <person name="Magnuson J."/>
            <person name="Spatafora J.W."/>
            <person name="Nagy L.G."/>
            <person name="Henrissat B."/>
            <person name="Grigoriev I.V."/>
            <person name="Yang Z.L."/>
            <person name="Xu J."/>
            <person name="Martin F.M."/>
        </authorList>
    </citation>
    <scope>NUCLEOTIDE SEQUENCE</scope>
    <source>
        <strain evidence="1">ATCC 28755</strain>
    </source>
</reference>
<dbReference type="EMBL" id="MU268046">
    <property type="protein sequence ID" value="KAH7906249.1"/>
    <property type="molecule type" value="Genomic_DNA"/>
</dbReference>
<comment type="caution">
    <text evidence="1">The sequence shown here is derived from an EMBL/GenBank/DDBJ whole genome shotgun (WGS) entry which is preliminary data.</text>
</comment>
<evidence type="ECO:0000313" key="2">
    <source>
        <dbReference type="Proteomes" id="UP000790377"/>
    </source>
</evidence>
<protein>
    <submittedName>
        <fullName evidence="1">Uncharacterized protein</fullName>
    </submittedName>
</protein>
<evidence type="ECO:0000313" key="1">
    <source>
        <dbReference type="EMBL" id="KAH7906249.1"/>
    </source>
</evidence>
<keyword evidence="2" id="KW-1185">Reference proteome</keyword>
<accession>A0ACB7ZYM8</accession>
<proteinExistence type="predicted"/>
<gene>
    <name evidence="1" type="ORF">BJ138DRAFT_1105309</name>
</gene>
<sequence>MLSPPPTSAIAPEHLDQDLQLEYPESEPDPTSDDLLKLEREVIQFLNKDMSAWTSRLRRMRIHDSDLAREAKSLSQSSENSLRPQRTAVIGRAGSGKSTVINAILKEQILSTSALGKTCTSFPTEVIYEDGQEYRAVISYVSQDDWRKNLRLLLSDLCEDAEPNFNDTSPAADAKQALMDVYPHLEALFNNPIANIENAVTVLLEDDIVVALLGASESFKAISTETLEEELEAHLNGTPHDRTKPALWSLVDVVRIHGPFNALCNGTILVDLPGYGDRNVARSRRADAYVETVDRLILAQLILIPSFFATFGGSSVCGIERGVDDEQTREWIIKCIKRFVIFDNHQVEGGLMIIVTGLDKGILDKDIRTVLTDDQKLTLNGFQQQAEEVMKRKRTLLVGQIEAQKRLRKQHKFPLERSIAEKDLNSVTAKILLLFFQFLINGKSLCVCLDIPIKTTPKIQREDITGKAIAKQKQIFFSNIRKKEVRSSMRNLFRDTLMSLKLESHLNDIGEVPVFVIGAIDYFCLSGITISDTQWQAHVFDDTASTGVPTVQAYIRAVAQKRVLSTMKDSLLHCKSFIAKAQGRARLTAQMGAEDIKKYEEDANYHLDVLKMETKRVLQAHYSILDADQNKIEAALHESAVMATAMCPDTIKKLDSLKGNSYQAMMRRLGVLGDKDLNHHLVQIPMQSDDIYRKWHQAFGKDIPQHLMYLTQEIGVNVDRTRDGIVACAPPSIRTQLRNVGEQLNALGVLASARGCYLRALEDTQRSFKGNFANILQKQLTPHYTRLSEYKGSGMLARIKRANVEYFTENAVEIFHLIVDEVSLKFQNAHEAGRNELEEAIDKLYEQLQNSLIRVQNFSADNATLEKETEATAALIEKSNNAVTQYLEAIDSRLEHLFDGNEDITMDIDI</sequence>
<name>A0ACB7ZYM8_9AGAM</name>
<dbReference type="Proteomes" id="UP000790377">
    <property type="component" value="Unassembled WGS sequence"/>
</dbReference>
<organism evidence="1 2">
    <name type="scientific">Hygrophoropsis aurantiaca</name>
    <dbReference type="NCBI Taxonomy" id="72124"/>
    <lineage>
        <taxon>Eukaryota</taxon>
        <taxon>Fungi</taxon>
        <taxon>Dikarya</taxon>
        <taxon>Basidiomycota</taxon>
        <taxon>Agaricomycotina</taxon>
        <taxon>Agaricomycetes</taxon>
        <taxon>Agaricomycetidae</taxon>
        <taxon>Boletales</taxon>
        <taxon>Coniophorineae</taxon>
        <taxon>Hygrophoropsidaceae</taxon>
        <taxon>Hygrophoropsis</taxon>
    </lineage>
</organism>